<dbReference type="HAMAP" id="MF_01411">
    <property type="entry name" value="LPS_assembly_LptD"/>
    <property type="match status" value="1"/>
</dbReference>
<comment type="subcellular location">
    <subcellularLocation>
        <location evidence="1">Cell outer membrane</location>
    </subcellularLocation>
</comment>
<feature type="compositionally biased region" description="Low complexity" evidence="2">
    <location>
        <begin position="76"/>
        <end position="90"/>
    </location>
</feature>
<evidence type="ECO:0000256" key="1">
    <source>
        <dbReference type="HAMAP-Rule" id="MF_01411"/>
    </source>
</evidence>
<protein>
    <recommendedName>
        <fullName evidence="1">LPS-assembly protein LptD</fullName>
    </recommendedName>
</protein>
<dbReference type="Proteomes" id="UP001589920">
    <property type="component" value="Unassembled WGS sequence"/>
</dbReference>
<comment type="caution">
    <text evidence="4">The sequence shown here is derived from an EMBL/GenBank/DDBJ whole genome shotgun (WGS) entry which is preliminary data.</text>
</comment>
<dbReference type="Pfam" id="PF04453">
    <property type="entry name" value="LptD"/>
    <property type="match status" value="1"/>
</dbReference>
<reference evidence="4 5" key="1">
    <citation type="submission" date="2024-09" db="EMBL/GenBank/DDBJ databases">
        <authorList>
            <person name="Sun Q."/>
            <person name="Mori K."/>
        </authorList>
    </citation>
    <scope>NUCLEOTIDE SEQUENCE [LARGE SCALE GENOMIC DNA]</scope>
    <source>
        <strain evidence="4 5">KCTC 42086</strain>
    </source>
</reference>
<feature type="region of interest" description="Disordered" evidence="2">
    <location>
        <begin position="67"/>
        <end position="111"/>
    </location>
</feature>
<comment type="similarity">
    <text evidence="1">Belongs to the LptD family.</text>
</comment>
<dbReference type="InterPro" id="IPR007543">
    <property type="entry name" value="LptD_C"/>
</dbReference>
<sequence length="808" mass="87288" precursor="true">MTYRSAPSRPLSVSATLVALALPLALPPAPVAAQVAATQPAAAQPAAAQPAAGQPWWKPWAGFTDGQRARPALAPGAGTAETRADGTTTTDVPRVVLTPSRPPTRDPAGGISPEPDGAATLLADHVELSGDRILTASGGVVVWFEGARLVAERVIYDGRAGTMTIEGPIHLTEPGNAGTPDEAVLVADSAQLDEGLRDGLLRGARLVLARELQLAAAEVQRTGNGRMTTLTHVVASSCQVCASDPTPLWEIRARRITHDAETRMLHFERPQFRAFGLPVGTLPAMSAPDPTVERMTGFLQPRFRTTSGLGFGVMLPYFITLGDSADLTVTPYVSASRTTTLGLRYRQAFTNGATEWTGAISRDDIEDGTRGYLFGAARFALPRGYRLGVQVQTASDRGYLLDYGVSDADRLWSGVTLDRIARDRMVTGRVGHYQTLREGERASTSPSLVADALWERRYAAFGGEAGLQFSVHAHRRSSDDNILGRDIARGSARLDWQRNWLLPGGVVAAAQTRLDADVYRIGDDDRFDRTAARAIPAAAVELRWPLVARQGAATHLLEPVAQIAWSPRLEDEDVVPNEDSRLIEFDEGNLYMLDRLPGRDSVEGGLRANLGLRWTRIDPTGWSLGVTAGRVLRDRPDPAFARGGGVLAGKRSDWLLAATYSDAGGLAIANRALFDDDFDINRNELRLGWLRPGFQLSAGYLWIDSQTIEGLSADVSELSATTGWQLAPGWWASAETRYDFAADRAQRADLGLTYRNECVSVDLSVSRRFTASDSLRPDTDLGLSVRLGGFGRRPDELPGTVARRACVR</sequence>
<comment type="function">
    <text evidence="1">Involved in the assembly of lipopolysaccharide (LPS) at the surface of the outer membrane.</text>
</comment>
<feature type="chain" id="PRO_5044917237" description="LPS-assembly protein LptD" evidence="1">
    <location>
        <begin position="34"/>
        <end position="808"/>
    </location>
</feature>
<dbReference type="PANTHER" id="PTHR30189">
    <property type="entry name" value="LPS-ASSEMBLY PROTEIN"/>
    <property type="match status" value="1"/>
</dbReference>
<feature type="signal peptide" evidence="1">
    <location>
        <begin position="1"/>
        <end position="33"/>
    </location>
</feature>
<dbReference type="EMBL" id="JBHMQU010000079">
    <property type="protein sequence ID" value="MFC0813305.1"/>
    <property type="molecule type" value="Genomic_DNA"/>
</dbReference>
<organism evidence="4 5">
    <name type="scientific">Paracoccus panacisoli</name>
    <dbReference type="NCBI Taxonomy" id="1510163"/>
    <lineage>
        <taxon>Bacteria</taxon>
        <taxon>Pseudomonadati</taxon>
        <taxon>Pseudomonadota</taxon>
        <taxon>Alphaproteobacteria</taxon>
        <taxon>Rhodobacterales</taxon>
        <taxon>Paracoccaceae</taxon>
        <taxon>Paracoccus</taxon>
    </lineage>
</organism>
<comment type="caution">
    <text evidence="1">Lacks conserved residue(s) required for the propagation of feature annotation.</text>
</comment>
<dbReference type="PANTHER" id="PTHR30189:SF1">
    <property type="entry name" value="LPS-ASSEMBLY PROTEIN LPTD"/>
    <property type="match status" value="1"/>
</dbReference>
<feature type="domain" description="LptD C-terminal" evidence="3">
    <location>
        <begin position="369"/>
        <end position="730"/>
    </location>
</feature>
<dbReference type="InterPro" id="IPR020889">
    <property type="entry name" value="LipoPS_assembly_LptD"/>
</dbReference>
<dbReference type="SUPFAM" id="SSF56935">
    <property type="entry name" value="Porins"/>
    <property type="match status" value="1"/>
</dbReference>
<keyword evidence="5" id="KW-1185">Reference proteome</keyword>
<name>A0ABV6T7S7_9RHOB</name>
<accession>A0ABV6T7S7</accession>
<dbReference type="InterPro" id="IPR050218">
    <property type="entry name" value="LptD"/>
</dbReference>
<dbReference type="RefSeq" id="WP_394321295.1">
    <property type="nucleotide sequence ID" value="NZ_JBHMQU010000079.1"/>
</dbReference>
<evidence type="ECO:0000313" key="5">
    <source>
        <dbReference type="Proteomes" id="UP001589920"/>
    </source>
</evidence>
<comment type="subunit">
    <text evidence="1">Component of the lipopolysaccharide transport and assembly complex.</text>
</comment>
<keyword evidence="1" id="KW-0472">Membrane</keyword>
<keyword evidence="1" id="KW-0998">Cell outer membrane</keyword>
<gene>
    <name evidence="1" type="primary">lptD</name>
    <name evidence="4" type="ORF">ACFHYO_14470</name>
</gene>
<proteinExistence type="inferred from homology"/>
<evidence type="ECO:0000313" key="4">
    <source>
        <dbReference type="EMBL" id="MFC0813305.1"/>
    </source>
</evidence>
<evidence type="ECO:0000259" key="3">
    <source>
        <dbReference type="Pfam" id="PF04453"/>
    </source>
</evidence>
<keyword evidence="1" id="KW-0732">Signal</keyword>
<evidence type="ECO:0000256" key="2">
    <source>
        <dbReference type="SAM" id="MobiDB-lite"/>
    </source>
</evidence>